<accession>A0ACC0EY19</accession>
<reference evidence="2" key="1">
    <citation type="journal article" date="2018" name="BMC Genomics">
        <title>Genomic insights into host adaptation between the wheat stripe rust pathogen (Puccinia striiformis f. sp. tritici) and the barley stripe rust pathogen (Puccinia striiformis f. sp. hordei).</title>
        <authorList>
            <person name="Xia C."/>
            <person name="Wang M."/>
            <person name="Yin C."/>
            <person name="Cornejo O.E."/>
            <person name="Hulbert S.H."/>
            <person name="Chen X."/>
        </authorList>
    </citation>
    <scope>NUCLEOTIDE SEQUENCE [LARGE SCALE GENOMIC DNA]</scope>
    <source>
        <strain evidence="2">93-210</strain>
    </source>
</reference>
<proteinExistence type="predicted"/>
<gene>
    <name evidence="1" type="ORF">MJO28_000406</name>
</gene>
<reference evidence="1 2" key="3">
    <citation type="journal article" date="2022" name="Microbiol. Spectr.">
        <title>Folding features and dynamics of 3D genome architecture in plant fungal pathogens.</title>
        <authorList>
            <person name="Xia C."/>
        </authorList>
    </citation>
    <scope>NUCLEOTIDE SEQUENCE [LARGE SCALE GENOMIC DNA]</scope>
    <source>
        <strain evidence="1 2">93-210</strain>
    </source>
</reference>
<comment type="caution">
    <text evidence="1">The sequence shown here is derived from an EMBL/GenBank/DDBJ whole genome shotgun (WGS) entry which is preliminary data.</text>
</comment>
<dbReference type="EMBL" id="CM045865">
    <property type="protein sequence ID" value="KAI7962312.1"/>
    <property type="molecule type" value="Genomic_DNA"/>
</dbReference>
<dbReference type="Proteomes" id="UP001060170">
    <property type="component" value="Chromosome 1"/>
</dbReference>
<organism evidence="1 2">
    <name type="scientific">Puccinia striiformis f. sp. tritici</name>
    <dbReference type="NCBI Taxonomy" id="168172"/>
    <lineage>
        <taxon>Eukaryota</taxon>
        <taxon>Fungi</taxon>
        <taxon>Dikarya</taxon>
        <taxon>Basidiomycota</taxon>
        <taxon>Pucciniomycotina</taxon>
        <taxon>Pucciniomycetes</taxon>
        <taxon>Pucciniales</taxon>
        <taxon>Pucciniaceae</taxon>
        <taxon>Puccinia</taxon>
    </lineage>
</organism>
<protein>
    <submittedName>
        <fullName evidence="1">Uncharacterized protein</fullName>
    </submittedName>
</protein>
<name>A0ACC0EY19_9BASI</name>
<sequence length="953" mass="107121">MAELINELTQYLSALYTNPDPNIKSNANQWLQSFQKTDEAWVTSDVILKTQEAPIECKLFAAQTFRAKITFDLDQLPEPHRLQLRDSLITALSQDSIISSKIILVQLCLSLADLALQLPEWPTVITDLIDRFGKDPRTVPILLEFLTVFPQEIIGNSKIKLTNQWSTPEIAQLVPNTLSMYLGAQGITTSIKSQIFHCLSSWLRAGEIQSSTAGSQFILGCAFSALEDDTLFEPAVDFIVDLIHETQEIDESMSVIQLILSFLIALQPKLAQDREDPDKMRGYCRIYVEAGEWYTPLILRHPETFLPIVLAIRSCCDHEDLEVVGITLNFWYRLSKGLRRKREDANAKPLLEIYSSLMETIIRHLHYPDDPSSQVGQEADDFRRFRHDIGDTLKDCCYVLGASVCLKRSYDIIVQALSSGSTVKWQDLEAPLFSMRTMGAEVDPQDDGVLPMIMDIIPRLPAHPKIRYATILVLCRYTEWTNLHPDGIPYQLQYISSGFEDPTQEVRLAAAQAMKFLCRDCAQHLVTYLPQLHSFYQNMSLTLGQDDMNEVSAAIAHIIAGLPAPQGSAAMSTFCMPLVEGLHNIAHRKQPPTKQVQQNVSDLLERLDTFLSIINKLEGDLPSDCVKTMGEIWSVISEILEQYGSSIKLSERVCALIRRGLTFYGQACLPLIGSILEKVTSGFEASGCSSYLWITSKVISGFPDLNDPALLSAMKIAFERQSSRVFPLASEGNASSISDVIDDYIHLLSSLMDNQAEILISSNCFHQSFPIVLTSLEFFDPEPIFTSLNYIRQILGHSSLELQSTSSAPTSGNGEGKSAIMTTTNKANIQTDQAEYQLFVQSIKQLIVQNGYLLTEVLLRRTLTDFPEDSLSLVIILFRLLSDFFPMELATWVPSVIERLPPKIVSIADREKFLVAFNKALQESRSESVKQSLLDLVKSSRRERARERFSEDR</sequence>
<evidence type="ECO:0000313" key="1">
    <source>
        <dbReference type="EMBL" id="KAI7962312.1"/>
    </source>
</evidence>
<reference evidence="2" key="2">
    <citation type="journal article" date="2018" name="Mol. Plant Microbe Interact.">
        <title>Genome sequence resources for the wheat stripe rust pathogen (Puccinia striiformis f. sp. tritici) and the barley stripe rust pathogen (Puccinia striiformis f. sp. hordei).</title>
        <authorList>
            <person name="Xia C."/>
            <person name="Wang M."/>
            <person name="Yin C."/>
            <person name="Cornejo O.E."/>
            <person name="Hulbert S.H."/>
            <person name="Chen X."/>
        </authorList>
    </citation>
    <scope>NUCLEOTIDE SEQUENCE [LARGE SCALE GENOMIC DNA]</scope>
    <source>
        <strain evidence="2">93-210</strain>
    </source>
</reference>
<evidence type="ECO:0000313" key="2">
    <source>
        <dbReference type="Proteomes" id="UP001060170"/>
    </source>
</evidence>
<keyword evidence="2" id="KW-1185">Reference proteome</keyword>